<dbReference type="InterPro" id="IPR021279">
    <property type="entry name" value="DUF2721"/>
</dbReference>
<proteinExistence type="predicted"/>
<dbReference type="EMBL" id="JANFQO010000022">
    <property type="protein sequence ID" value="MCQ4166922.1"/>
    <property type="molecule type" value="Genomic_DNA"/>
</dbReference>
<dbReference type="RefSeq" id="WP_255916108.1">
    <property type="nucleotide sequence ID" value="NZ_JANFQO010000022.1"/>
</dbReference>
<comment type="caution">
    <text evidence="2">The sequence shown here is derived from an EMBL/GenBank/DDBJ whole genome shotgun (WGS) entry which is preliminary data.</text>
</comment>
<keyword evidence="1" id="KW-1133">Transmembrane helix</keyword>
<organism evidence="2 3">
    <name type="scientific">Tahibacter harae</name>
    <dbReference type="NCBI Taxonomy" id="2963937"/>
    <lineage>
        <taxon>Bacteria</taxon>
        <taxon>Pseudomonadati</taxon>
        <taxon>Pseudomonadota</taxon>
        <taxon>Gammaproteobacteria</taxon>
        <taxon>Lysobacterales</taxon>
        <taxon>Rhodanobacteraceae</taxon>
        <taxon>Tahibacter</taxon>
    </lineage>
</organism>
<evidence type="ECO:0000313" key="2">
    <source>
        <dbReference type="EMBL" id="MCQ4166922.1"/>
    </source>
</evidence>
<dbReference type="Pfam" id="PF11026">
    <property type="entry name" value="DUF2721"/>
    <property type="match status" value="1"/>
</dbReference>
<reference evidence="2" key="1">
    <citation type="submission" date="2022-07" db="EMBL/GenBank/DDBJ databases">
        <title>Tahibacter sp., a new gammaproteobacterium isolated from the silt sample collected at pig farm.</title>
        <authorList>
            <person name="Chen H."/>
        </authorList>
    </citation>
    <scope>NUCLEOTIDE SEQUENCE</scope>
    <source>
        <strain evidence="2">P2K</strain>
    </source>
</reference>
<name>A0ABT1QXB4_9GAMM</name>
<keyword evidence="1" id="KW-0812">Transmembrane</keyword>
<keyword evidence="1" id="KW-0472">Membrane</keyword>
<feature type="transmembrane region" description="Helical" evidence="1">
    <location>
        <begin position="76"/>
        <end position="106"/>
    </location>
</feature>
<evidence type="ECO:0000313" key="3">
    <source>
        <dbReference type="Proteomes" id="UP001165498"/>
    </source>
</evidence>
<sequence>MAQPILIDDIAHVIQLSVAPVFLLTGVAALLGVLTSRLARVVDRARRQEERLEHLSIERHPELLDELRKLSRRARLMNWSISLVTGCALLVSSTIVVLFGGALYGIDVNLPAAALFVLGLVCLILGLVIFLREIYLATIHLRLGPFQNGKRDQSP</sequence>
<protein>
    <submittedName>
        <fullName evidence="2">DUF2721 domain-containing protein</fullName>
    </submittedName>
</protein>
<evidence type="ECO:0000256" key="1">
    <source>
        <dbReference type="SAM" id="Phobius"/>
    </source>
</evidence>
<feature type="transmembrane region" description="Helical" evidence="1">
    <location>
        <begin position="112"/>
        <end position="131"/>
    </location>
</feature>
<keyword evidence="3" id="KW-1185">Reference proteome</keyword>
<gene>
    <name evidence="2" type="ORF">NM961_19590</name>
</gene>
<dbReference type="Proteomes" id="UP001165498">
    <property type="component" value="Unassembled WGS sequence"/>
</dbReference>
<feature type="transmembrane region" description="Helical" evidence="1">
    <location>
        <begin position="12"/>
        <end position="34"/>
    </location>
</feature>
<accession>A0ABT1QXB4</accession>